<gene>
    <name evidence="1" type="ordered locus">HCH_04400</name>
</gene>
<proteinExistence type="predicted"/>
<reference evidence="1 2" key="1">
    <citation type="journal article" date="2005" name="Nucleic Acids Res.">
        <title>Genomic blueprint of Hahella chejuensis, a marine microbe producing an algicidal agent.</title>
        <authorList>
            <person name="Jeong H."/>
            <person name="Yim J.H."/>
            <person name="Lee C."/>
            <person name="Choi S.-H."/>
            <person name="Park Y.K."/>
            <person name="Yoon S.H."/>
            <person name="Hur C.-G."/>
            <person name="Kang H.-Y."/>
            <person name="Kim D."/>
            <person name="Lee H.H."/>
            <person name="Park K.H."/>
            <person name="Park S.-H."/>
            <person name="Park H.-S."/>
            <person name="Lee H.K."/>
            <person name="Oh T.K."/>
            <person name="Kim J.F."/>
        </authorList>
    </citation>
    <scope>NUCLEOTIDE SEQUENCE [LARGE SCALE GENOMIC DNA]</scope>
    <source>
        <strain evidence="1 2">KCTC 2396</strain>
    </source>
</reference>
<dbReference type="EMBL" id="CP000155">
    <property type="protein sequence ID" value="ABC31104.1"/>
    <property type="molecule type" value="Genomic_DNA"/>
</dbReference>
<evidence type="ECO:0000313" key="2">
    <source>
        <dbReference type="Proteomes" id="UP000000238"/>
    </source>
</evidence>
<dbReference type="KEGG" id="hch:HCH_04400"/>
<dbReference type="AlphaFoldDB" id="Q2SE20"/>
<evidence type="ECO:0000313" key="1">
    <source>
        <dbReference type="EMBL" id="ABC31104.1"/>
    </source>
</evidence>
<keyword evidence="2" id="KW-1185">Reference proteome</keyword>
<dbReference type="Proteomes" id="UP000000238">
    <property type="component" value="Chromosome"/>
</dbReference>
<evidence type="ECO:0008006" key="3">
    <source>
        <dbReference type="Google" id="ProtNLM"/>
    </source>
</evidence>
<name>Q2SE20_HAHCH</name>
<dbReference type="STRING" id="349521.HCH_04400"/>
<sequence>MKDLQSWEDAGEIELYYFDESGFSQRSLNRITYIERPSR</sequence>
<organism evidence="1 2">
    <name type="scientific">Hahella chejuensis (strain KCTC 2396)</name>
    <dbReference type="NCBI Taxonomy" id="349521"/>
    <lineage>
        <taxon>Bacteria</taxon>
        <taxon>Pseudomonadati</taxon>
        <taxon>Pseudomonadota</taxon>
        <taxon>Gammaproteobacteria</taxon>
        <taxon>Oceanospirillales</taxon>
        <taxon>Hahellaceae</taxon>
        <taxon>Hahella</taxon>
    </lineage>
</organism>
<dbReference type="HOGENOM" id="CLU_3310647_0_0_6"/>
<accession>Q2SE20</accession>
<protein>
    <recommendedName>
        <fullName evidence="3">Transposase and inactivated derivatives</fullName>
    </recommendedName>
</protein>